<evidence type="ECO:0000313" key="2">
    <source>
        <dbReference type="EMBL" id="MBZ0158411.1"/>
    </source>
</evidence>
<dbReference type="Pfam" id="PF10546">
    <property type="entry name" value="P63C"/>
    <property type="match status" value="1"/>
</dbReference>
<dbReference type="AlphaFoldDB" id="A0A953SH70"/>
<dbReference type="Proteomes" id="UP000705867">
    <property type="component" value="Unassembled WGS sequence"/>
</dbReference>
<comment type="caution">
    <text evidence="2">The sequence shown here is derived from an EMBL/GenBank/DDBJ whole genome shotgun (WGS) entry which is preliminary data.</text>
</comment>
<dbReference type="EMBL" id="JAIOIV010000151">
    <property type="protein sequence ID" value="MBZ0158411.1"/>
    <property type="molecule type" value="Genomic_DNA"/>
</dbReference>
<reference evidence="2" key="1">
    <citation type="journal article" date="2021" name="bioRxiv">
        <title>Unraveling nitrogen, sulfur and carbon metabolic pathways and microbial community transcriptional responses to substrate deprivation and toxicity stresses in a bioreactor mimicking anoxic brackish coastal sediment conditions.</title>
        <authorList>
            <person name="Martins P.D."/>
            <person name="Echeveste M.J."/>
            <person name="Arshad A."/>
            <person name="Kurth J."/>
            <person name="Ouboter H."/>
            <person name="Jetten M.S.M."/>
            <person name="Welte C.U."/>
        </authorList>
    </citation>
    <scope>NUCLEOTIDE SEQUENCE</scope>
    <source>
        <strain evidence="2">MAG_39</strain>
    </source>
</reference>
<accession>A0A953SH70</accession>
<dbReference type="InterPro" id="IPR018874">
    <property type="entry name" value="Phage_Mx8_p63_C"/>
</dbReference>
<protein>
    <submittedName>
        <fullName evidence="2">P63C domain-containing protein</fullName>
    </submittedName>
</protein>
<evidence type="ECO:0000259" key="1">
    <source>
        <dbReference type="Pfam" id="PF10546"/>
    </source>
</evidence>
<gene>
    <name evidence="2" type="ORF">K8I29_19610</name>
</gene>
<sequence>MILFYSKTNKFVKKKMHVRIDQPKQAHRNHQKGILILARASIDKILHTFLYSTILAQARMRYCGGIMSENERLDGELAEAAKKLSSLGAKKGGEARALSLTPEKRSEIARNAVMKRWESNKGESLPIATYGSPDRPLKIGGAEIPCYVLDNGKRVLVQGAMLTALDMKQGTAGRGTGDRLLKFLSTRSIKPFADKYLNNMIIEPIKFRTAGGNIAHGYEATILADICDAVLEARKEGKLNYQQEHIARQCEILVRGFARVGIIALVDEVTGYQDKRTKEALQQILEQFIAKELQPWVKTFPDDFYKEIFRLNGWPFNTNSIKKRPGVIGTWTNDIVYARLAPGVREELHRIAERDEKGRPKHKLFQRLTESTGHPKLREHLVVVTTLMKAAGNWKEFKRMIQRALPAYNTNLELPLDEENG</sequence>
<evidence type="ECO:0000313" key="3">
    <source>
        <dbReference type="Proteomes" id="UP000705867"/>
    </source>
</evidence>
<name>A0A953SH70_9BACT</name>
<reference evidence="2" key="2">
    <citation type="submission" date="2021-08" db="EMBL/GenBank/DDBJ databases">
        <authorList>
            <person name="Dalcin Martins P."/>
        </authorList>
    </citation>
    <scope>NUCLEOTIDE SEQUENCE</scope>
    <source>
        <strain evidence="2">MAG_39</strain>
    </source>
</reference>
<proteinExistence type="predicted"/>
<feature type="domain" description="Bacteriophage Mx8 p63 C-terminal" evidence="1">
    <location>
        <begin position="284"/>
        <end position="377"/>
    </location>
</feature>
<organism evidence="2 3">
    <name type="scientific">Candidatus Nitrobium versatile</name>
    <dbReference type="NCBI Taxonomy" id="2884831"/>
    <lineage>
        <taxon>Bacteria</taxon>
        <taxon>Pseudomonadati</taxon>
        <taxon>Nitrospirota</taxon>
        <taxon>Nitrospiria</taxon>
        <taxon>Nitrospirales</taxon>
        <taxon>Nitrospiraceae</taxon>
        <taxon>Candidatus Nitrobium</taxon>
    </lineage>
</organism>